<dbReference type="RefSeq" id="WP_189467748.1">
    <property type="nucleotide sequence ID" value="NZ_BMXS01000005.1"/>
</dbReference>
<reference evidence="2" key="1">
    <citation type="journal article" date="2019" name="Int. J. Syst. Evol. Microbiol.">
        <title>The Global Catalogue of Microorganisms (GCM) 10K type strain sequencing project: providing services to taxonomists for standard genome sequencing and annotation.</title>
        <authorList>
            <consortium name="The Broad Institute Genomics Platform"/>
            <consortium name="The Broad Institute Genome Sequencing Center for Infectious Disease"/>
            <person name="Wu L."/>
            <person name="Ma J."/>
        </authorList>
    </citation>
    <scope>NUCLEOTIDE SEQUENCE [LARGE SCALE GENOMIC DNA]</scope>
    <source>
        <strain evidence="2">KCTC 22228</strain>
    </source>
</reference>
<dbReference type="EMBL" id="BMXS01000005">
    <property type="protein sequence ID" value="GGX88460.1"/>
    <property type="molecule type" value="Genomic_DNA"/>
</dbReference>
<gene>
    <name evidence="1" type="ORF">GCM10007160_14920</name>
</gene>
<organism evidence="1 2">
    <name type="scientific">Litchfieldella qijiaojingensis</name>
    <dbReference type="NCBI Taxonomy" id="980347"/>
    <lineage>
        <taxon>Bacteria</taxon>
        <taxon>Pseudomonadati</taxon>
        <taxon>Pseudomonadota</taxon>
        <taxon>Gammaproteobacteria</taxon>
        <taxon>Oceanospirillales</taxon>
        <taxon>Halomonadaceae</taxon>
        <taxon>Litchfieldella</taxon>
    </lineage>
</organism>
<proteinExistence type="predicted"/>
<dbReference type="Proteomes" id="UP000653056">
    <property type="component" value="Unassembled WGS sequence"/>
</dbReference>
<accession>A0ABQ2YML1</accession>
<evidence type="ECO:0000313" key="1">
    <source>
        <dbReference type="EMBL" id="GGX88460.1"/>
    </source>
</evidence>
<evidence type="ECO:0000313" key="2">
    <source>
        <dbReference type="Proteomes" id="UP000653056"/>
    </source>
</evidence>
<name>A0ABQ2YML1_9GAMM</name>
<keyword evidence="2" id="KW-1185">Reference proteome</keyword>
<sequence length="513" mass="56552">MFAGGSWRGALGLILGGLLLAGCAARLDWRDDLAQLGSDERSCLLLLSSIDASVAEADVADAAAARVDGFPYLRINRFLASFRHDLHSPEAFEDWVWRLRDLDAEARGVEISNLPAEKRLAIARRFAEPDLAGAANACGDRLVRHELLNGSAPPREALLSAAEAPSHYRTSARVMGLYPLTGIGIAIGYAHWQGKHLDTFALDYSDTLNHADTPLRRYVPALDDAPEAEAVAEIVRSAPRSPLGIPELDDAALMQLAEHFAPVFDIETRSRDDRPGTPYWRAGAHGVLPAVDVERPLAHVRLAYTRFDGAVLPQIVYTIWFPARPRPHALDLLGGRIDGVVWRITLGENGEPLIHDSIHACGCYHMFFPVPPVRRVAVPADEDIREEPLVPAQAPRLAPGQRLHVSLAAGSHYVTNLGVDEGELPMSRRYALRPVTQPPEYGTRSLELPNGERRSLFDSSGIVPHSERLERFLLWPAGIKSPGAMRQWGTHATAFVGRRHFDDPYLFEQAFER</sequence>
<comment type="caution">
    <text evidence="1">The sequence shown here is derived from an EMBL/GenBank/DDBJ whole genome shotgun (WGS) entry which is preliminary data.</text>
</comment>
<protein>
    <submittedName>
        <fullName evidence="1">Uncharacterized protein</fullName>
    </submittedName>
</protein>